<evidence type="ECO:0000313" key="3">
    <source>
        <dbReference type="Proteomes" id="UP001597314"/>
    </source>
</evidence>
<name>A0ABW5AKG5_9BRAD</name>
<dbReference type="RefSeq" id="WP_378477735.1">
    <property type="nucleotide sequence ID" value="NZ_JBHUIW010000010.1"/>
</dbReference>
<evidence type="ECO:0000313" key="2">
    <source>
        <dbReference type="EMBL" id="MFD2182557.1"/>
    </source>
</evidence>
<comment type="caution">
    <text evidence="2">The sequence shown here is derived from an EMBL/GenBank/DDBJ whole genome shotgun (WGS) entry which is preliminary data.</text>
</comment>
<accession>A0ABW5AKG5</accession>
<reference evidence="3" key="1">
    <citation type="journal article" date="2019" name="Int. J. Syst. Evol. Microbiol.">
        <title>The Global Catalogue of Microorganisms (GCM) 10K type strain sequencing project: providing services to taxonomists for standard genome sequencing and annotation.</title>
        <authorList>
            <consortium name="The Broad Institute Genomics Platform"/>
            <consortium name="The Broad Institute Genome Sequencing Center for Infectious Disease"/>
            <person name="Wu L."/>
            <person name="Ma J."/>
        </authorList>
    </citation>
    <scope>NUCLEOTIDE SEQUENCE [LARGE SCALE GENOMIC DNA]</scope>
    <source>
        <strain evidence="3">CGMCC 1.6774</strain>
    </source>
</reference>
<sequence>MSTVSGTTGFDVTVFDRDGFDVDGFGVAGPEGAAEAAGVREALARERADVVRGPSFEQDPLSKPAPVRPGDPQDKGVG</sequence>
<protein>
    <submittedName>
        <fullName evidence="2">Uncharacterized protein</fullName>
    </submittedName>
</protein>
<dbReference type="EMBL" id="JBHUIW010000010">
    <property type="protein sequence ID" value="MFD2182557.1"/>
    <property type="molecule type" value="Genomic_DNA"/>
</dbReference>
<evidence type="ECO:0000256" key="1">
    <source>
        <dbReference type="SAM" id="MobiDB-lite"/>
    </source>
</evidence>
<organism evidence="2 3">
    <name type="scientific">Rhodoplanes azumiensis</name>
    <dbReference type="NCBI Taxonomy" id="1897628"/>
    <lineage>
        <taxon>Bacteria</taxon>
        <taxon>Pseudomonadati</taxon>
        <taxon>Pseudomonadota</taxon>
        <taxon>Alphaproteobacteria</taxon>
        <taxon>Hyphomicrobiales</taxon>
        <taxon>Nitrobacteraceae</taxon>
        <taxon>Rhodoplanes</taxon>
    </lineage>
</organism>
<dbReference type="Proteomes" id="UP001597314">
    <property type="component" value="Unassembled WGS sequence"/>
</dbReference>
<keyword evidence="3" id="KW-1185">Reference proteome</keyword>
<feature type="region of interest" description="Disordered" evidence="1">
    <location>
        <begin position="50"/>
        <end position="78"/>
    </location>
</feature>
<proteinExistence type="predicted"/>
<gene>
    <name evidence="2" type="ORF">ACFSOX_10360</name>
</gene>